<dbReference type="Pfam" id="PF00005">
    <property type="entry name" value="ABC_tran"/>
    <property type="match status" value="2"/>
</dbReference>
<evidence type="ECO:0000259" key="10">
    <source>
        <dbReference type="PROSITE" id="PS50893"/>
    </source>
</evidence>
<evidence type="ECO:0000313" key="13">
    <source>
        <dbReference type="Proteomes" id="UP001642483"/>
    </source>
</evidence>
<dbReference type="Proteomes" id="UP001642483">
    <property type="component" value="Unassembled WGS sequence"/>
</dbReference>
<feature type="transmembrane region" description="Helical" evidence="9">
    <location>
        <begin position="483"/>
        <end position="502"/>
    </location>
</feature>
<feature type="domain" description="ABC transmembrane type-1" evidence="11">
    <location>
        <begin position="951"/>
        <end position="1287"/>
    </location>
</feature>
<evidence type="ECO:0000256" key="2">
    <source>
        <dbReference type="ARBA" id="ARBA00022448"/>
    </source>
</evidence>
<dbReference type="EMBL" id="CAWYQH010000046">
    <property type="protein sequence ID" value="CAK8677270.1"/>
    <property type="molecule type" value="Genomic_DNA"/>
</dbReference>
<dbReference type="CDD" id="cd03250">
    <property type="entry name" value="ABCC_MRP_domain1"/>
    <property type="match status" value="1"/>
</dbReference>
<feature type="transmembrane region" description="Helical" evidence="9">
    <location>
        <begin position="598"/>
        <end position="619"/>
    </location>
</feature>
<feature type="domain" description="ABC transporter" evidence="10">
    <location>
        <begin position="1325"/>
        <end position="1559"/>
    </location>
</feature>
<feature type="transmembrane region" description="Helical" evidence="9">
    <location>
        <begin position="37"/>
        <end position="56"/>
    </location>
</feature>
<gene>
    <name evidence="12" type="ORF">CVLEPA_LOCUS6667</name>
</gene>
<dbReference type="SUPFAM" id="SSF90123">
    <property type="entry name" value="ABC transporter transmembrane region"/>
    <property type="match status" value="2"/>
</dbReference>
<comment type="caution">
    <text evidence="12">The sequence shown here is derived from an EMBL/GenBank/DDBJ whole genome shotgun (WGS) entry which is preliminary data.</text>
</comment>
<feature type="transmembrane region" description="Helical" evidence="9">
    <location>
        <begin position="941"/>
        <end position="960"/>
    </location>
</feature>
<feature type="transmembrane region" description="Helical" evidence="9">
    <location>
        <begin position="1260"/>
        <end position="1279"/>
    </location>
</feature>
<keyword evidence="13" id="KW-1185">Reference proteome</keyword>
<dbReference type="CDD" id="cd03244">
    <property type="entry name" value="ABCC_MRP_domain2"/>
    <property type="match status" value="1"/>
</dbReference>
<dbReference type="InterPro" id="IPR027417">
    <property type="entry name" value="P-loop_NTPase"/>
</dbReference>
<evidence type="ECO:0000256" key="4">
    <source>
        <dbReference type="ARBA" id="ARBA00022741"/>
    </source>
</evidence>
<evidence type="ECO:0000256" key="8">
    <source>
        <dbReference type="SAM" id="MobiDB-lite"/>
    </source>
</evidence>
<proteinExistence type="predicted"/>
<dbReference type="PROSITE" id="PS50893">
    <property type="entry name" value="ABC_TRANSPORTER_2"/>
    <property type="match status" value="2"/>
</dbReference>
<keyword evidence="3 9" id="KW-0812">Transmembrane</keyword>
<feature type="transmembrane region" description="Helical" evidence="9">
    <location>
        <begin position="1228"/>
        <end position="1248"/>
    </location>
</feature>
<dbReference type="InterPro" id="IPR011527">
    <property type="entry name" value="ABC1_TM_dom"/>
</dbReference>
<dbReference type="InterPro" id="IPR003593">
    <property type="entry name" value="AAA+_ATPase"/>
</dbReference>
<dbReference type="PANTHER" id="PTHR24223">
    <property type="entry name" value="ATP-BINDING CASSETTE SUB-FAMILY C"/>
    <property type="match status" value="1"/>
</dbReference>
<evidence type="ECO:0000256" key="5">
    <source>
        <dbReference type="ARBA" id="ARBA00022840"/>
    </source>
</evidence>
<accession>A0ABP0FC37</accession>
<dbReference type="CDD" id="cd18598">
    <property type="entry name" value="ABC_6TM_MRP7_D1_like"/>
    <property type="match status" value="1"/>
</dbReference>
<evidence type="ECO:0000256" key="7">
    <source>
        <dbReference type="ARBA" id="ARBA00023136"/>
    </source>
</evidence>
<feature type="transmembrane region" description="Helical" evidence="9">
    <location>
        <begin position="344"/>
        <end position="369"/>
    </location>
</feature>
<dbReference type="PROSITE" id="PS50929">
    <property type="entry name" value="ABC_TM1F"/>
    <property type="match status" value="2"/>
</dbReference>
<feature type="transmembrane region" description="Helical" evidence="9">
    <location>
        <begin position="77"/>
        <end position="97"/>
    </location>
</feature>
<dbReference type="InterPro" id="IPR036640">
    <property type="entry name" value="ABC1_TM_sf"/>
</dbReference>
<dbReference type="Pfam" id="PF00664">
    <property type="entry name" value="ABC_membrane"/>
    <property type="match status" value="2"/>
</dbReference>
<name>A0ABP0FC37_CLALP</name>
<feature type="transmembrane region" description="Helical" evidence="9">
    <location>
        <begin position="173"/>
        <end position="194"/>
    </location>
</feature>
<feature type="domain" description="ABC transmembrane type-1" evidence="11">
    <location>
        <begin position="346"/>
        <end position="624"/>
    </location>
</feature>
<keyword evidence="7 9" id="KW-0472">Membrane</keyword>
<evidence type="ECO:0000259" key="11">
    <source>
        <dbReference type="PROSITE" id="PS50929"/>
    </source>
</evidence>
<keyword evidence="2" id="KW-0813">Transport</keyword>
<dbReference type="InterPro" id="IPR017871">
    <property type="entry name" value="ABC_transporter-like_CS"/>
</dbReference>
<feature type="domain" description="ABC transporter" evidence="10">
    <location>
        <begin position="676"/>
        <end position="902"/>
    </location>
</feature>
<feature type="transmembrane region" description="Helical" evidence="9">
    <location>
        <begin position="1141"/>
        <end position="1158"/>
    </location>
</feature>
<evidence type="ECO:0000256" key="3">
    <source>
        <dbReference type="ARBA" id="ARBA00022692"/>
    </source>
</evidence>
<reference evidence="12 13" key="1">
    <citation type="submission" date="2024-02" db="EMBL/GenBank/DDBJ databases">
        <authorList>
            <person name="Daric V."/>
            <person name="Darras S."/>
        </authorList>
    </citation>
    <scope>NUCLEOTIDE SEQUENCE [LARGE SCALE GENOMIC DNA]</scope>
</reference>
<keyword evidence="6 9" id="KW-1133">Transmembrane helix</keyword>
<feature type="transmembrane region" description="Helical" evidence="9">
    <location>
        <begin position="459"/>
        <end position="477"/>
    </location>
</feature>
<keyword evidence="5" id="KW-0067">ATP-binding</keyword>
<dbReference type="Gene3D" id="1.20.1560.10">
    <property type="entry name" value="ABC transporter type 1, transmembrane domain"/>
    <property type="match status" value="2"/>
</dbReference>
<organism evidence="12 13">
    <name type="scientific">Clavelina lepadiformis</name>
    <name type="common">Light-bulb sea squirt</name>
    <name type="synonym">Ascidia lepadiformis</name>
    <dbReference type="NCBI Taxonomy" id="159417"/>
    <lineage>
        <taxon>Eukaryota</taxon>
        <taxon>Metazoa</taxon>
        <taxon>Chordata</taxon>
        <taxon>Tunicata</taxon>
        <taxon>Ascidiacea</taxon>
        <taxon>Aplousobranchia</taxon>
        <taxon>Clavelinidae</taxon>
        <taxon>Clavelina</taxon>
    </lineage>
</organism>
<dbReference type="PANTHER" id="PTHR24223:SF330">
    <property type="entry name" value="ATP-BINDING CASSETTE SUB-FAMILY C MEMBER 10"/>
    <property type="match status" value="1"/>
</dbReference>
<dbReference type="PROSITE" id="PS00211">
    <property type="entry name" value="ABC_TRANSPORTER_1"/>
    <property type="match status" value="2"/>
</dbReference>
<keyword evidence="4" id="KW-0547">Nucleotide-binding</keyword>
<evidence type="ECO:0000313" key="12">
    <source>
        <dbReference type="EMBL" id="CAK8677270.1"/>
    </source>
</evidence>
<dbReference type="InterPro" id="IPR003439">
    <property type="entry name" value="ABC_transporter-like_ATP-bd"/>
</dbReference>
<evidence type="ECO:0008006" key="14">
    <source>
        <dbReference type="Google" id="ProtNLM"/>
    </source>
</evidence>
<feature type="region of interest" description="Disordered" evidence="8">
    <location>
        <begin position="899"/>
        <end position="918"/>
    </location>
</feature>
<evidence type="ECO:0000256" key="6">
    <source>
        <dbReference type="ARBA" id="ARBA00022989"/>
    </source>
</evidence>
<evidence type="ECO:0000256" key="1">
    <source>
        <dbReference type="ARBA" id="ARBA00004370"/>
    </source>
</evidence>
<dbReference type="CDD" id="cd18605">
    <property type="entry name" value="ABC_6TM_MRP7_D2_like"/>
    <property type="match status" value="1"/>
</dbReference>
<feature type="transmembrane region" description="Helical" evidence="9">
    <location>
        <begin position="103"/>
        <end position="124"/>
    </location>
</feature>
<dbReference type="SMART" id="SM00382">
    <property type="entry name" value="AAA"/>
    <property type="match status" value="2"/>
</dbReference>
<dbReference type="InterPro" id="IPR050173">
    <property type="entry name" value="ABC_transporter_C-like"/>
</dbReference>
<comment type="subcellular location">
    <subcellularLocation>
        <location evidence="1">Membrane</location>
    </subcellularLocation>
</comment>
<dbReference type="Gene3D" id="3.40.50.300">
    <property type="entry name" value="P-loop containing nucleotide triphosphate hydrolases"/>
    <property type="match status" value="2"/>
</dbReference>
<evidence type="ECO:0000256" key="9">
    <source>
        <dbReference type="SAM" id="Phobius"/>
    </source>
</evidence>
<feature type="transmembrane region" description="Helical" evidence="9">
    <location>
        <begin position="1115"/>
        <end position="1135"/>
    </location>
</feature>
<dbReference type="SUPFAM" id="SSF52540">
    <property type="entry name" value="P-loop containing nucleoside triphosphate hydrolases"/>
    <property type="match status" value="2"/>
</dbReference>
<feature type="transmembrane region" description="Helical" evidence="9">
    <location>
        <begin position="1057"/>
        <end position="1077"/>
    </location>
</feature>
<feature type="transmembrane region" description="Helical" evidence="9">
    <location>
        <begin position="381"/>
        <end position="400"/>
    </location>
</feature>
<protein>
    <recommendedName>
        <fullName evidence="14">Multidrug resistance-associated protein 7</fullName>
    </recommendedName>
</protein>
<feature type="transmembrane region" description="Helical" evidence="9">
    <location>
        <begin position="562"/>
        <end position="586"/>
    </location>
</feature>
<sequence>MKSDSVMSGSPSLTRFCGTEFSIWSELGDSFSVCFETFVFVLGPFLLLALTSSFYIGRLHPPDVNLRVPSSFNIRRICTGVTLLLTFGVFMKDVILFKLDTAGVVVLSCCVRTVALLVHFIFLWRLGMIHFDYKRGPLLVNVSWLLTLGFYGVQMERMVDLLLNNVEKKTIDVNVIIDLFCYAIMLACQLTYLVTLGRTNPRYRTVSILTNDDSSEQLEHNFATDGAERYYDISTTDLPAIVDEDECPADSAGLLSKLFFCWVQKLMRKGAKKILLSESSVYKLPRELNTDTLCEKFSNKLHQNAEDDITESGRYLRLSREDDKSQKSKRVLLRALHRQFGRGYYLLGLLKFGGDALGFAGPILLNFLVSYVENKEPVVNGVYYATGLFASTLVGSLLITHFDYQVNKVSIAIKSSLIGAVYAKTMQAKPVAMATFSSGEITNFMSTDVNRVVNFGPSFHQFWSLPFQVIVTLVLLYEQVGIVFLAGLGLSLLMIVFNRYLAKKIGEYNQDMMKHKDSRVKLMTEVLQGIRVVKFNVWEKCLSEKISSIRNKELKSLSGIKYFDAGCVYLWATTPVLISLLIFSIYSTMGHELTAAKVFTVIALINMLIAPLNAFPWVLNGLMEAWISLDRLENFLKLPELDLDKFYDPHDQVHQSDQILDIKDGTFSWNLNVNETNNEDVNSESEFKDKDLLLKEISLKVKEGDFIGVVGSVGAGKSSLLSAICAGMEKLDGEIALQCASDGVAYVSQEAWIQHATVRDNILWGRPYVQDFYEAVVECCALNEDFVALPHGDMTEVGENGVTLSGGQKARLSLARAVYQDRCLYLLDDPLSAVDQHVALHLYQQCIVGILRKKTRILCTHHTKYLRHADVVIAMEEGRIKTIGTPSEVLGIDVSIDEGNFNDKDDSPPGDADEPVAEKEISISREEKATGTVAFRVYKTYWLAIGGCLALTILSFVVLMQGSKVISDWWLSQWVNANVTGPPKSSTGWLGTSEERDAQNCTHGGILQSPVILPYSSYTFLLTGHYDVTNAKENPHAKHDTAFYLEVYGGIAAANSIFTLIRAFTFAYGGICAARILHRKLLRSLLQAPVSFFDVTPVGRIINRMSSDMYTIDDSLPFMLNILLAQFAGLLATIVVTCYGLPWFAILLLPLSAFYYYTQQYYRLTSRELKRLSSISLSPIYAHFNESLTGVSTIQAFRKTDDFKKQNRDLVERNQRCNFSTLVAQEWLAIRLQMMGVVMVTGVAFTAVLENKYSVVPPGMVGLALSYALSVTGRLSGVITSFTETEKQMVAVERQVYYINNVPQERIAPSGDFQLREEWPSRGSVEFKRVSLRYRPNLPLALNEVSFKLAPGEKVGVVGRTGSGKSSLFLTLFCMTPITGGAVYIDGININKVPLHFLRSKMVIIPQDPFLFSGSWRSNLDPEGNVGDDAIFWGAVERCGLRSSLENMGGLDADVGERGRRLSVGQRQLLCLARALLRDVQIVCLDEATANVDRASDELIQETIKKNFSGRTVLTIAHRVETVLGSDKVLVMDGGRVAEFDSPENLLSDQRSLFAQLVQKSGCQRSADV</sequence>
<feature type="transmembrane region" description="Helical" evidence="9">
    <location>
        <begin position="136"/>
        <end position="153"/>
    </location>
</feature>